<evidence type="ECO:0000313" key="1">
    <source>
        <dbReference type="EMBL" id="QNK39813.1"/>
    </source>
</evidence>
<proteinExistence type="predicted"/>
<dbReference type="SUPFAM" id="SSF52540">
    <property type="entry name" value="P-loop containing nucleoside triphosphate hydrolases"/>
    <property type="match status" value="1"/>
</dbReference>
<accession>A0A7G8T872</accession>
<dbReference type="EMBL" id="CP060286">
    <property type="protein sequence ID" value="QNK39813.1"/>
    <property type="molecule type" value="Genomic_DNA"/>
</dbReference>
<name>A0A7G8T872_9FIRM</name>
<keyword evidence="1" id="KW-0418">Kinase</keyword>
<dbReference type="GO" id="GO:0016301">
    <property type="term" value="F:kinase activity"/>
    <property type="evidence" value="ECO:0007669"/>
    <property type="project" value="UniProtKB-KW"/>
</dbReference>
<protein>
    <submittedName>
        <fullName evidence="1">Cytidylate kinase-like family protein</fullName>
    </submittedName>
</protein>
<dbReference type="Gene3D" id="3.40.50.300">
    <property type="entry name" value="P-loop containing nucleotide triphosphate hydrolases"/>
    <property type="match status" value="1"/>
</dbReference>
<dbReference type="AlphaFoldDB" id="A0A7G8T872"/>
<gene>
    <name evidence="1" type="ORF">HCR03_13945</name>
</gene>
<dbReference type="Pfam" id="PF13189">
    <property type="entry name" value="Cytidylate_kin2"/>
    <property type="match status" value="1"/>
</dbReference>
<dbReference type="KEGG" id="cfem:HCR03_13945"/>
<organism evidence="1 2">
    <name type="scientific">Caproicibacter fermentans</name>
    <dbReference type="NCBI Taxonomy" id="2576756"/>
    <lineage>
        <taxon>Bacteria</taxon>
        <taxon>Bacillati</taxon>
        <taxon>Bacillota</taxon>
        <taxon>Clostridia</taxon>
        <taxon>Eubacteriales</taxon>
        <taxon>Acutalibacteraceae</taxon>
        <taxon>Caproicibacter</taxon>
    </lineage>
</organism>
<dbReference type="InterPro" id="IPR027417">
    <property type="entry name" value="P-loop_NTPase"/>
</dbReference>
<evidence type="ECO:0000313" key="2">
    <source>
        <dbReference type="Proteomes" id="UP000515909"/>
    </source>
</evidence>
<dbReference type="Proteomes" id="UP000515909">
    <property type="component" value="Chromosome"/>
</dbReference>
<reference evidence="1 2" key="1">
    <citation type="submission" date="2020-08" db="EMBL/GenBank/DDBJ databases">
        <title>The isolate Caproiciproducens sp. 7D4C2 produces n-caproate at mildly acidic conditions from hexoses: genome and rBOX comparison with related strains and chain-elongating bacteria.</title>
        <authorList>
            <person name="Esquivel-Elizondo S."/>
            <person name="Bagci C."/>
            <person name="Temovska M."/>
            <person name="Jeon B.S."/>
            <person name="Bessarab I."/>
            <person name="Williams R.B.H."/>
            <person name="Huson D.H."/>
            <person name="Angenent L.T."/>
        </authorList>
    </citation>
    <scope>NUCLEOTIDE SEQUENCE [LARGE SCALE GENOMIC DNA]</scope>
    <source>
        <strain evidence="1 2">7D4C2</strain>
    </source>
</reference>
<sequence length="201" mass="22764">MKKKIITISREFGSGGRTIAKALATRLGIAYYDKELVKQMAIDTGLDQQFVSDESDYAPSKSIFAYNLQEGMLGGLCAADILWDVQRKVILQLADKEPCVIVGRNADYILRDRTDCLNAFIHADTSFRSERIVRLYGTTEKTPEERLKDKDAKRRINYKHFTEKEWGMSQNYHISLNSGVIGIDKCVDIIADLFTGQSNLK</sequence>
<keyword evidence="1" id="KW-0808">Transferase</keyword>
<dbReference type="RefSeq" id="WP_187034788.1">
    <property type="nucleotide sequence ID" value="NZ_CP060286.1"/>
</dbReference>